<feature type="short sequence motif" description="Histidine triad motif" evidence="2 3">
    <location>
        <begin position="94"/>
        <end position="98"/>
    </location>
</feature>
<dbReference type="RefSeq" id="WP_013244717.1">
    <property type="nucleotide sequence ID" value="NC_019908.1"/>
</dbReference>
<evidence type="ECO:0000256" key="1">
    <source>
        <dbReference type="PIRSR" id="PIRSR601310-1"/>
    </source>
</evidence>
<feature type="domain" description="HIT" evidence="4">
    <location>
        <begin position="6"/>
        <end position="109"/>
    </location>
</feature>
<dbReference type="Proteomes" id="UP000010793">
    <property type="component" value="Chromosome"/>
</dbReference>
<feature type="active site" description="Tele-AMP-histidine intermediate" evidence="1">
    <location>
        <position position="96"/>
    </location>
</feature>
<organism evidence="5 6">
    <name type="scientific">Brachyspira pilosicoli P43/6/78</name>
    <dbReference type="NCBI Taxonomy" id="1042417"/>
    <lineage>
        <taxon>Bacteria</taxon>
        <taxon>Pseudomonadati</taxon>
        <taxon>Spirochaetota</taxon>
        <taxon>Spirochaetia</taxon>
        <taxon>Brachyspirales</taxon>
        <taxon>Brachyspiraceae</taxon>
        <taxon>Brachyspira</taxon>
    </lineage>
</organism>
<evidence type="ECO:0000313" key="5">
    <source>
        <dbReference type="EMBL" id="AGA66490.1"/>
    </source>
</evidence>
<dbReference type="EMBL" id="CP002873">
    <property type="protein sequence ID" value="AGA66490.1"/>
    <property type="molecule type" value="Genomic_DNA"/>
</dbReference>
<name>A0A3B6VKZ5_BRAPL</name>
<evidence type="ECO:0000259" key="4">
    <source>
        <dbReference type="PROSITE" id="PS51084"/>
    </source>
</evidence>
<dbReference type="CDD" id="cd01276">
    <property type="entry name" value="PKCI_related"/>
    <property type="match status" value="1"/>
</dbReference>
<accession>A0A3B6VKZ5</accession>
<gene>
    <name evidence="5" type="ORF">BPP43_06240</name>
</gene>
<keyword evidence="6" id="KW-1185">Reference proteome</keyword>
<evidence type="ECO:0000256" key="2">
    <source>
        <dbReference type="PIRSR" id="PIRSR601310-3"/>
    </source>
</evidence>
<dbReference type="GO" id="GO:0003824">
    <property type="term" value="F:catalytic activity"/>
    <property type="evidence" value="ECO:0007669"/>
    <property type="project" value="InterPro"/>
</dbReference>
<dbReference type="PROSITE" id="PS51084">
    <property type="entry name" value="HIT_2"/>
    <property type="match status" value="1"/>
</dbReference>
<dbReference type="GeneID" id="56440346"/>
<dbReference type="PANTHER" id="PTHR23089">
    <property type="entry name" value="HISTIDINE TRIAD HIT PROTEIN"/>
    <property type="match status" value="1"/>
</dbReference>
<dbReference type="InterPro" id="IPR001310">
    <property type="entry name" value="Histidine_triad_HIT"/>
</dbReference>
<protein>
    <submittedName>
        <fullName evidence="5">Histidine triad (HIT) family protein</fullName>
    </submittedName>
</protein>
<dbReference type="Pfam" id="PF01230">
    <property type="entry name" value="HIT"/>
    <property type="match status" value="1"/>
</dbReference>
<dbReference type="AlphaFoldDB" id="A0A3B6VKZ5"/>
<proteinExistence type="predicted"/>
<evidence type="ECO:0000256" key="3">
    <source>
        <dbReference type="PROSITE-ProRule" id="PRU00464"/>
    </source>
</evidence>
<dbReference type="InterPro" id="IPR011146">
    <property type="entry name" value="HIT-like"/>
</dbReference>
<dbReference type="PRINTS" id="PR00332">
    <property type="entry name" value="HISTRIAD"/>
</dbReference>
<dbReference type="SUPFAM" id="SSF54197">
    <property type="entry name" value="HIT-like"/>
    <property type="match status" value="1"/>
</dbReference>
<dbReference type="KEGG" id="bpip:BPP43_06240"/>
<reference evidence="5 6" key="1">
    <citation type="journal article" date="2013" name="Genome Announc.">
        <title>Complete Genome Sequence of the Porcine Strain Brachyspira pilosicoli P43/6/78(T.).</title>
        <authorList>
            <person name="Lin C."/>
            <person name="den Bakker H.C."/>
            <person name="Suzuki H."/>
            <person name="Lefebure T."/>
            <person name="Ponnala L."/>
            <person name="Sun Q."/>
            <person name="Stanhope M.J."/>
            <person name="Wiedmann M."/>
            <person name="Duhamel G.E."/>
        </authorList>
    </citation>
    <scope>NUCLEOTIDE SEQUENCE [LARGE SCALE GENOMIC DNA]</scope>
    <source>
        <strain evidence="5 6">P43/6/78</strain>
    </source>
</reference>
<dbReference type="Gene3D" id="3.30.428.10">
    <property type="entry name" value="HIT-like"/>
    <property type="match status" value="1"/>
</dbReference>
<dbReference type="InterPro" id="IPR036265">
    <property type="entry name" value="HIT-like_sf"/>
</dbReference>
<evidence type="ECO:0000313" key="6">
    <source>
        <dbReference type="Proteomes" id="UP000010793"/>
    </source>
</evidence>
<dbReference type="PROSITE" id="PS00892">
    <property type="entry name" value="HIT_1"/>
    <property type="match status" value="1"/>
</dbReference>
<dbReference type="InterPro" id="IPR019808">
    <property type="entry name" value="Histidine_triad_CS"/>
</dbReference>
<sequence length="109" mass="12387">MSNDCIFCKIIKGEIPSKFIKENEYCVVFKDLNPKSDVHLLVVPKKHLKDITEIDNDLMGKVLDTIKEVAKENNLESFRIVNNCGENAGQSVFHLHFHVLSGANLKDNF</sequence>